<dbReference type="InterPro" id="IPR038371">
    <property type="entry name" value="Cu_polyphenol_OxRdtase_sf"/>
</dbReference>
<dbReference type="InterPro" id="IPR011324">
    <property type="entry name" value="Cytotoxic_necrot_fac-like_cat"/>
</dbReference>
<dbReference type="RefSeq" id="WP_168922016.1">
    <property type="nucleotide sequence ID" value="NZ_CP051461.1"/>
</dbReference>
<dbReference type="Proteomes" id="UP000502041">
    <property type="component" value="Chromosome"/>
</dbReference>
<protein>
    <recommendedName>
        <fullName evidence="10">Purine nucleoside phosphorylase</fullName>
    </recommendedName>
</protein>
<dbReference type="GO" id="GO:0017061">
    <property type="term" value="F:S-methyl-5-thioadenosine phosphorylase activity"/>
    <property type="evidence" value="ECO:0007669"/>
    <property type="project" value="UniProtKB-EC"/>
</dbReference>
<sequence>MLGEDWLRPEWPAPKQVKALFTSRHEGASAPPFDSLNLAEHVGDDPHSVAINRNRLAQVVGAKPVFLHQVHGITALALNQHTPHGQHADACFTAERQLACTIMVADCLPVLLCRMDGSLVAAAHAGWRGLANGVLTAAVECFNAKPYALKARENNLLSVPSSERIIAWLGPCIGPAEFEVGPEVKAAFAAMTFLGSQTASCFKAGVSGKYLADLQSLARLQLAALGVEQVYGNDGSDSWCTVKQASRYFSHRRDTGVKKLASTGRMAACIWID</sequence>
<dbReference type="PANTHER" id="PTHR30616:SF2">
    <property type="entry name" value="PURINE NUCLEOSIDE PHOSPHORYLASE LACC1"/>
    <property type="match status" value="1"/>
</dbReference>
<gene>
    <name evidence="11" type="primary">yfiH</name>
    <name evidence="11" type="ORF">HC248_01589</name>
</gene>
<keyword evidence="4" id="KW-0479">Metal-binding</keyword>
<evidence type="ECO:0000256" key="7">
    <source>
        <dbReference type="ARBA" id="ARBA00047989"/>
    </source>
</evidence>
<evidence type="ECO:0000256" key="3">
    <source>
        <dbReference type="ARBA" id="ARBA00022679"/>
    </source>
</evidence>
<dbReference type="SUPFAM" id="SSF64438">
    <property type="entry name" value="CNF1/YfiH-like putative cysteine hydrolases"/>
    <property type="match status" value="1"/>
</dbReference>
<dbReference type="InterPro" id="IPR003730">
    <property type="entry name" value="Cu_polyphenol_OxRdtase"/>
</dbReference>
<evidence type="ECO:0000256" key="1">
    <source>
        <dbReference type="ARBA" id="ARBA00000553"/>
    </source>
</evidence>
<evidence type="ECO:0000313" key="11">
    <source>
        <dbReference type="EMBL" id="QJC56287.1"/>
    </source>
</evidence>
<accession>A0A6H2H939</accession>
<dbReference type="AlphaFoldDB" id="A0A6H2H939"/>
<dbReference type="CDD" id="cd16833">
    <property type="entry name" value="YfiH"/>
    <property type="match status" value="1"/>
</dbReference>
<dbReference type="Gene3D" id="3.60.140.10">
    <property type="entry name" value="CNF1/YfiH-like putative cysteine hydrolases"/>
    <property type="match status" value="1"/>
</dbReference>
<dbReference type="GO" id="GO:0016787">
    <property type="term" value="F:hydrolase activity"/>
    <property type="evidence" value="ECO:0007669"/>
    <property type="project" value="UniProtKB-KW"/>
</dbReference>
<comment type="catalytic activity">
    <reaction evidence="1">
        <text>inosine + phosphate = alpha-D-ribose 1-phosphate + hypoxanthine</text>
        <dbReference type="Rhea" id="RHEA:27646"/>
        <dbReference type="ChEBI" id="CHEBI:17368"/>
        <dbReference type="ChEBI" id="CHEBI:17596"/>
        <dbReference type="ChEBI" id="CHEBI:43474"/>
        <dbReference type="ChEBI" id="CHEBI:57720"/>
        <dbReference type="EC" id="2.4.2.1"/>
    </reaction>
    <physiologicalReaction direction="left-to-right" evidence="1">
        <dbReference type="Rhea" id="RHEA:27647"/>
    </physiologicalReaction>
</comment>
<keyword evidence="5" id="KW-0378">Hydrolase</keyword>
<evidence type="ECO:0000256" key="9">
    <source>
        <dbReference type="ARBA" id="ARBA00049893"/>
    </source>
</evidence>
<evidence type="ECO:0000256" key="8">
    <source>
        <dbReference type="ARBA" id="ARBA00048968"/>
    </source>
</evidence>
<reference evidence="11 12" key="1">
    <citation type="submission" date="2020-04" db="EMBL/GenBank/DDBJ databases">
        <title>Complete genome of a Psychrophilic, Marine, Gas Vacuolate Bacterium Polaromonas vacuolata KCTC 22033T.</title>
        <authorList>
            <person name="Hwang K."/>
            <person name="Kim K.M."/>
        </authorList>
    </citation>
    <scope>NUCLEOTIDE SEQUENCE [LARGE SCALE GENOMIC DNA]</scope>
    <source>
        <strain evidence="11 12">KCTC 22033</strain>
    </source>
</reference>
<dbReference type="KEGG" id="pvac:HC248_01589"/>
<keyword evidence="3" id="KW-0808">Transferase</keyword>
<dbReference type="GO" id="GO:0016491">
    <property type="term" value="F:oxidoreductase activity"/>
    <property type="evidence" value="ECO:0007669"/>
    <property type="project" value="UniProtKB-KW"/>
</dbReference>
<comment type="catalytic activity">
    <reaction evidence="8">
        <text>adenosine + phosphate = alpha-D-ribose 1-phosphate + adenine</text>
        <dbReference type="Rhea" id="RHEA:27642"/>
        <dbReference type="ChEBI" id="CHEBI:16335"/>
        <dbReference type="ChEBI" id="CHEBI:16708"/>
        <dbReference type="ChEBI" id="CHEBI:43474"/>
        <dbReference type="ChEBI" id="CHEBI:57720"/>
        <dbReference type="EC" id="2.4.2.1"/>
    </reaction>
    <physiologicalReaction direction="left-to-right" evidence="8">
        <dbReference type="Rhea" id="RHEA:27643"/>
    </physiologicalReaction>
</comment>
<comment type="catalytic activity">
    <reaction evidence="7">
        <text>adenosine + H2O + H(+) = inosine + NH4(+)</text>
        <dbReference type="Rhea" id="RHEA:24408"/>
        <dbReference type="ChEBI" id="CHEBI:15377"/>
        <dbReference type="ChEBI" id="CHEBI:15378"/>
        <dbReference type="ChEBI" id="CHEBI:16335"/>
        <dbReference type="ChEBI" id="CHEBI:17596"/>
        <dbReference type="ChEBI" id="CHEBI:28938"/>
        <dbReference type="EC" id="3.5.4.4"/>
    </reaction>
    <physiologicalReaction direction="left-to-right" evidence="7">
        <dbReference type="Rhea" id="RHEA:24409"/>
    </physiologicalReaction>
</comment>
<comment type="similarity">
    <text evidence="2 10">Belongs to the purine nucleoside phosphorylase YfiH/LACC1 family.</text>
</comment>
<keyword evidence="6" id="KW-0862">Zinc</keyword>
<dbReference type="EMBL" id="CP051461">
    <property type="protein sequence ID" value="QJC56287.1"/>
    <property type="molecule type" value="Genomic_DNA"/>
</dbReference>
<dbReference type="PANTHER" id="PTHR30616">
    <property type="entry name" value="UNCHARACTERIZED PROTEIN YFIH"/>
    <property type="match status" value="1"/>
</dbReference>
<evidence type="ECO:0000256" key="5">
    <source>
        <dbReference type="ARBA" id="ARBA00022801"/>
    </source>
</evidence>
<evidence type="ECO:0000313" key="12">
    <source>
        <dbReference type="Proteomes" id="UP000502041"/>
    </source>
</evidence>
<keyword evidence="12" id="KW-1185">Reference proteome</keyword>
<proteinExistence type="inferred from homology"/>
<comment type="catalytic activity">
    <reaction evidence="9">
        <text>S-methyl-5'-thioadenosine + phosphate = 5-(methylsulfanyl)-alpha-D-ribose 1-phosphate + adenine</text>
        <dbReference type="Rhea" id="RHEA:11852"/>
        <dbReference type="ChEBI" id="CHEBI:16708"/>
        <dbReference type="ChEBI" id="CHEBI:17509"/>
        <dbReference type="ChEBI" id="CHEBI:43474"/>
        <dbReference type="ChEBI" id="CHEBI:58533"/>
        <dbReference type="EC" id="2.4.2.28"/>
    </reaction>
    <physiologicalReaction direction="left-to-right" evidence="9">
        <dbReference type="Rhea" id="RHEA:11853"/>
    </physiologicalReaction>
</comment>
<evidence type="ECO:0000256" key="6">
    <source>
        <dbReference type="ARBA" id="ARBA00022833"/>
    </source>
</evidence>
<dbReference type="NCBIfam" id="TIGR00726">
    <property type="entry name" value="peptidoglycan editing factor PgeF"/>
    <property type="match status" value="1"/>
</dbReference>
<organism evidence="11 12">
    <name type="scientific">Polaromonas vacuolata</name>
    <dbReference type="NCBI Taxonomy" id="37448"/>
    <lineage>
        <taxon>Bacteria</taxon>
        <taxon>Pseudomonadati</taxon>
        <taxon>Pseudomonadota</taxon>
        <taxon>Betaproteobacteria</taxon>
        <taxon>Burkholderiales</taxon>
        <taxon>Comamonadaceae</taxon>
        <taxon>Polaromonas</taxon>
    </lineage>
</organism>
<dbReference type="GO" id="GO:0005507">
    <property type="term" value="F:copper ion binding"/>
    <property type="evidence" value="ECO:0007669"/>
    <property type="project" value="TreeGrafter"/>
</dbReference>
<keyword evidence="11" id="KW-0560">Oxidoreductase</keyword>
<dbReference type="Pfam" id="PF02578">
    <property type="entry name" value="Cu-oxidase_4"/>
    <property type="match status" value="1"/>
</dbReference>
<name>A0A6H2H939_9BURK</name>
<evidence type="ECO:0000256" key="2">
    <source>
        <dbReference type="ARBA" id="ARBA00007353"/>
    </source>
</evidence>
<evidence type="ECO:0000256" key="10">
    <source>
        <dbReference type="RuleBase" id="RU361274"/>
    </source>
</evidence>
<evidence type="ECO:0000256" key="4">
    <source>
        <dbReference type="ARBA" id="ARBA00022723"/>
    </source>
</evidence>